<name>A0A5B8J4W7_9RHOB</name>
<dbReference type="SUPFAM" id="SSF63999">
    <property type="entry name" value="Thiamin pyrophosphokinase, catalytic domain"/>
    <property type="match status" value="1"/>
</dbReference>
<dbReference type="GO" id="GO:0005524">
    <property type="term" value="F:ATP binding"/>
    <property type="evidence" value="ECO:0007669"/>
    <property type="project" value="UniProtKB-KW"/>
</dbReference>
<accession>A0A5B8J4W7</accession>
<dbReference type="InterPro" id="IPR007371">
    <property type="entry name" value="TPK_catalytic"/>
</dbReference>
<evidence type="ECO:0000256" key="4">
    <source>
        <dbReference type="ARBA" id="ARBA00022840"/>
    </source>
</evidence>
<gene>
    <name evidence="7" type="ORF">FPZ52_08095</name>
</gene>
<dbReference type="InterPro" id="IPR036371">
    <property type="entry name" value="TPK_B1-bd_sf"/>
</dbReference>
<evidence type="ECO:0000259" key="6">
    <source>
        <dbReference type="Pfam" id="PF04263"/>
    </source>
</evidence>
<dbReference type="GO" id="GO:0016301">
    <property type="term" value="F:kinase activity"/>
    <property type="evidence" value="ECO:0007669"/>
    <property type="project" value="UniProtKB-KW"/>
</dbReference>
<dbReference type="RefSeq" id="WP_146364965.1">
    <property type="nucleotide sequence ID" value="NZ_CP042261.1"/>
</dbReference>
<dbReference type="GO" id="GO:0009229">
    <property type="term" value="P:thiamine diphosphate biosynthetic process"/>
    <property type="evidence" value="ECO:0007669"/>
    <property type="project" value="InterPro"/>
</dbReference>
<dbReference type="InterPro" id="IPR036759">
    <property type="entry name" value="TPK_catalytic_sf"/>
</dbReference>
<dbReference type="PANTHER" id="PTHR41299">
    <property type="entry name" value="THIAMINE PYROPHOSPHOKINASE"/>
    <property type="match status" value="1"/>
</dbReference>
<dbReference type="NCBIfam" id="TIGR01378">
    <property type="entry name" value="thi_PPkinase"/>
    <property type="match status" value="1"/>
</dbReference>
<dbReference type="SUPFAM" id="SSF63862">
    <property type="entry name" value="Thiamin pyrophosphokinase, substrate-binding domain"/>
    <property type="match status" value="1"/>
</dbReference>
<proteinExistence type="predicted"/>
<feature type="domain" description="Thiamin pyrophosphokinase catalytic" evidence="6">
    <location>
        <begin position="30"/>
        <end position="128"/>
    </location>
</feature>
<keyword evidence="8" id="KW-1185">Reference proteome</keyword>
<evidence type="ECO:0000313" key="8">
    <source>
        <dbReference type="Proteomes" id="UP000318483"/>
    </source>
</evidence>
<dbReference type="InterPro" id="IPR053149">
    <property type="entry name" value="TPK"/>
</dbReference>
<reference evidence="7 8" key="1">
    <citation type="submission" date="2019-07" db="EMBL/GenBank/DDBJ databases">
        <title>Litoreibacter alkalisoli sp. nov., isolated from saline-alkaline soil.</title>
        <authorList>
            <person name="Wang S."/>
            <person name="Xu L."/>
            <person name="Xing Y.-T."/>
            <person name="Sun J.-Q."/>
        </authorList>
    </citation>
    <scope>NUCLEOTIDE SEQUENCE [LARGE SCALE GENOMIC DNA]</scope>
    <source>
        <strain evidence="7 8">LN3S51</strain>
    </source>
</reference>
<dbReference type="AlphaFoldDB" id="A0A5B8J4W7"/>
<dbReference type="KEGG" id="lit:FPZ52_08095"/>
<dbReference type="GO" id="GO:0006772">
    <property type="term" value="P:thiamine metabolic process"/>
    <property type="evidence" value="ECO:0007669"/>
    <property type="project" value="UniProtKB-UniRule"/>
</dbReference>
<dbReference type="EC" id="2.7.6.2" evidence="5"/>
<keyword evidence="2" id="KW-0547">Nucleotide-binding</keyword>
<evidence type="ECO:0000256" key="5">
    <source>
        <dbReference type="NCBIfam" id="TIGR01378"/>
    </source>
</evidence>
<evidence type="ECO:0000256" key="3">
    <source>
        <dbReference type="ARBA" id="ARBA00022777"/>
    </source>
</evidence>
<keyword evidence="1 7" id="KW-0808">Transferase</keyword>
<sequence>MSSPGTVIDSDGAVLLVGGSPDLSDVLPGLAAQAARIVAADSGAEAVIALDRTPDAVIGDMDSLSDDVASRLPTTLLHHIAEQDSTDFEKCLSRIEAPLILGAGFTGGRVDHTLAAMNVLVRYPQKRCVLVGREDAICVAPPGIELALPKKTRLSLFPMAAVTGTSEGLNWPIDGLLFEPAAQIGTSNFVTGPVRLLVDQPAMLLILPRVCLPDFLVALGTAPRWSVA</sequence>
<evidence type="ECO:0000256" key="2">
    <source>
        <dbReference type="ARBA" id="ARBA00022741"/>
    </source>
</evidence>
<dbReference type="InterPro" id="IPR006282">
    <property type="entry name" value="Thi_PPkinase"/>
</dbReference>
<keyword evidence="4" id="KW-0067">ATP-binding</keyword>
<dbReference type="PANTHER" id="PTHR41299:SF1">
    <property type="entry name" value="THIAMINE PYROPHOSPHOKINASE"/>
    <property type="match status" value="1"/>
</dbReference>
<dbReference type="OrthoDB" id="7057856at2"/>
<keyword evidence="3 7" id="KW-0418">Kinase</keyword>
<dbReference type="CDD" id="cd07995">
    <property type="entry name" value="TPK"/>
    <property type="match status" value="1"/>
</dbReference>
<evidence type="ECO:0000313" key="7">
    <source>
        <dbReference type="EMBL" id="QDY69587.1"/>
    </source>
</evidence>
<dbReference type="Gene3D" id="3.40.50.10240">
    <property type="entry name" value="Thiamin pyrophosphokinase, catalytic domain"/>
    <property type="match status" value="1"/>
</dbReference>
<dbReference type="Proteomes" id="UP000318483">
    <property type="component" value="Chromosome"/>
</dbReference>
<organism evidence="7 8">
    <name type="scientific">Qingshengfaniella alkalisoli</name>
    <dbReference type="NCBI Taxonomy" id="2599296"/>
    <lineage>
        <taxon>Bacteria</taxon>
        <taxon>Pseudomonadati</taxon>
        <taxon>Pseudomonadota</taxon>
        <taxon>Alphaproteobacteria</taxon>
        <taxon>Rhodobacterales</taxon>
        <taxon>Paracoccaceae</taxon>
        <taxon>Qingshengfaniella</taxon>
    </lineage>
</organism>
<dbReference type="GO" id="GO:0004788">
    <property type="term" value="F:thiamine diphosphokinase activity"/>
    <property type="evidence" value="ECO:0007669"/>
    <property type="project" value="UniProtKB-UniRule"/>
</dbReference>
<evidence type="ECO:0000256" key="1">
    <source>
        <dbReference type="ARBA" id="ARBA00022679"/>
    </source>
</evidence>
<dbReference type="Pfam" id="PF04263">
    <property type="entry name" value="TPK_catalytic"/>
    <property type="match status" value="1"/>
</dbReference>
<dbReference type="EMBL" id="CP042261">
    <property type="protein sequence ID" value="QDY69587.1"/>
    <property type="molecule type" value="Genomic_DNA"/>
</dbReference>
<protein>
    <recommendedName>
        <fullName evidence="5">Thiamine diphosphokinase</fullName>
        <ecNumber evidence="5">2.7.6.2</ecNumber>
    </recommendedName>
</protein>